<dbReference type="InterPro" id="IPR023346">
    <property type="entry name" value="Lysozyme-like_dom_sf"/>
</dbReference>
<dbReference type="PANTHER" id="PTHR37423:SF2">
    <property type="entry name" value="MEMBRANE-BOUND LYTIC MUREIN TRANSGLYCOSYLASE C"/>
    <property type="match status" value="1"/>
</dbReference>
<protein>
    <submittedName>
        <fullName evidence="3">Transglycosylase-like protein with SLT domain</fullName>
    </submittedName>
</protein>
<evidence type="ECO:0000313" key="4">
    <source>
        <dbReference type="Proteomes" id="UP000245634"/>
    </source>
</evidence>
<dbReference type="InterPro" id="IPR000189">
    <property type="entry name" value="Transglyc_AS"/>
</dbReference>
<dbReference type="GO" id="GO:0008933">
    <property type="term" value="F:peptidoglycan lytic transglycosylase activity"/>
    <property type="evidence" value="ECO:0007669"/>
    <property type="project" value="InterPro"/>
</dbReference>
<reference evidence="3 4" key="1">
    <citation type="submission" date="2018-05" db="EMBL/GenBank/DDBJ databases">
        <title>Genomic Encyclopedia of Type Strains, Phase IV (KMG-IV): sequencing the most valuable type-strain genomes for metagenomic binning, comparative biology and taxonomic classification.</title>
        <authorList>
            <person name="Goeker M."/>
        </authorList>
    </citation>
    <scope>NUCLEOTIDE SEQUENCE [LARGE SCALE GENOMIC DNA]</scope>
    <source>
        <strain evidence="3 4">DSM 18773</strain>
    </source>
</reference>
<gene>
    <name evidence="3" type="ORF">C7459_102151</name>
</gene>
<proteinExistence type="inferred from homology"/>
<evidence type="ECO:0000259" key="2">
    <source>
        <dbReference type="Pfam" id="PF01464"/>
    </source>
</evidence>
<name>A0A316DD64_9BACL</name>
<accession>A0A316DD64</accession>
<dbReference type="GO" id="GO:0000270">
    <property type="term" value="P:peptidoglycan metabolic process"/>
    <property type="evidence" value="ECO:0007669"/>
    <property type="project" value="InterPro"/>
</dbReference>
<feature type="domain" description="Transglycosylase SLT" evidence="2">
    <location>
        <begin position="95"/>
        <end position="194"/>
    </location>
</feature>
<dbReference type="SUPFAM" id="SSF53955">
    <property type="entry name" value="Lysozyme-like"/>
    <property type="match status" value="1"/>
</dbReference>
<keyword evidence="4" id="KW-1185">Reference proteome</keyword>
<dbReference type="PROSITE" id="PS00922">
    <property type="entry name" value="TRANSGLYCOSYLASE"/>
    <property type="match status" value="1"/>
</dbReference>
<dbReference type="CDD" id="cd00254">
    <property type="entry name" value="LT-like"/>
    <property type="match status" value="1"/>
</dbReference>
<dbReference type="Gene3D" id="1.10.530.10">
    <property type="match status" value="1"/>
</dbReference>
<dbReference type="PANTHER" id="PTHR37423">
    <property type="entry name" value="SOLUBLE LYTIC MUREIN TRANSGLYCOSYLASE-RELATED"/>
    <property type="match status" value="1"/>
</dbReference>
<evidence type="ECO:0000256" key="1">
    <source>
        <dbReference type="ARBA" id="ARBA00007734"/>
    </source>
</evidence>
<sequence length="212" mass="22182">MDVKMLATMMRTQMYTNTLSGSSDNSGDDSDFSALLSAVMAQTTQTATIAQQKLSGSPTTASATANTRLASLLAPSSRQTPSMMYKLGASGYDDLIEQTAARYGVDPSLIKAVVHHESGGNAYATSKVGAGGLMQLMPATAKGLGVTNVYDAAQNVDGGTRYLKQLLDRYDGNTSMALAAYNAGPGNVDRYGGIPPFGETQRYVKNILASLA</sequence>
<comment type="caution">
    <text evidence="3">The sequence shown here is derived from an EMBL/GenBank/DDBJ whole genome shotgun (WGS) entry which is preliminary data.</text>
</comment>
<evidence type="ECO:0000313" key="3">
    <source>
        <dbReference type="EMBL" id="PWK15905.1"/>
    </source>
</evidence>
<dbReference type="RefSeq" id="WP_109686205.1">
    <property type="nucleotide sequence ID" value="NZ_QGGL01000002.1"/>
</dbReference>
<comment type="similarity">
    <text evidence="1">Belongs to the transglycosylase Slt family.</text>
</comment>
<dbReference type="GO" id="GO:0016020">
    <property type="term" value="C:membrane"/>
    <property type="evidence" value="ECO:0007669"/>
    <property type="project" value="InterPro"/>
</dbReference>
<dbReference type="OrthoDB" id="9815002at2"/>
<dbReference type="EMBL" id="QGGL01000002">
    <property type="protein sequence ID" value="PWK15905.1"/>
    <property type="molecule type" value="Genomic_DNA"/>
</dbReference>
<dbReference type="Proteomes" id="UP000245634">
    <property type="component" value="Unassembled WGS sequence"/>
</dbReference>
<dbReference type="InterPro" id="IPR008258">
    <property type="entry name" value="Transglycosylase_SLT_dom_1"/>
</dbReference>
<organism evidence="3 4">
    <name type="scientific">Tumebacillus permanentifrigoris</name>
    <dbReference type="NCBI Taxonomy" id="378543"/>
    <lineage>
        <taxon>Bacteria</taxon>
        <taxon>Bacillati</taxon>
        <taxon>Bacillota</taxon>
        <taxon>Bacilli</taxon>
        <taxon>Bacillales</taxon>
        <taxon>Alicyclobacillaceae</taxon>
        <taxon>Tumebacillus</taxon>
    </lineage>
</organism>
<dbReference type="AlphaFoldDB" id="A0A316DD64"/>
<dbReference type="Pfam" id="PF01464">
    <property type="entry name" value="SLT"/>
    <property type="match status" value="1"/>
</dbReference>